<evidence type="ECO:0000256" key="2">
    <source>
        <dbReference type="SAM" id="SignalP"/>
    </source>
</evidence>
<feature type="region of interest" description="Disordered" evidence="1">
    <location>
        <begin position="49"/>
        <end position="78"/>
    </location>
</feature>
<dbReference type="Proteomes" id="UP000518266">
    <property type="component" value="Unassembled WGS sequence"/>
</dbReference>
<evidence type="ECO:0000313" key="4">
    <source>
        <dbReference type="Proteomes" id="UP000518266"/>
    </source>
</evidence>
<dbReference type="AlphaFoldDB" id="A0A7J5XVD5"/>
<feature type="compositionally biased region" description="Acidic residues" evidence="1">
    <location>
        <begin position="60"/>
        <end position="71"/>
    </location>
</feature>
<organism evidence="3 4">
    <name type="scientific">Dissostichus mawsoni</name>
    <name type="common">Antarctic cod</name>
    <dbReference type="NCBI Taxonomy" id="36200"/>
    <lineage>
        <taxon>Eukaryota</taxon>
        <taxon>Metazoa</taxon>
        <taxon>Chordata</taxon>
        <taxon>Craniata</taxon>
        <taxon>Vertebrata</taxon>
        <taxon>Euteleostomi</taxon>
        <taxon>Actinopterygii</taxon>
        <taxon>Neopterygii</taxon>
        <taxon>Teleostei</taxon>
        <taxon>Neoteleostei</taxon>
        <taxon>Acanthomorphata</taxon>
        <taxon>Eupercaria</taxon>
        <taxon>Perciformes</taxon>
        <taxon>Notothenioidei</taxon>
        <taxon>Nototheniidae</taxon>
        <taxon>Dissostichus</taxon>
    </lineage>
</organism>
<dbReference type="OrthoDB" id="6152887at2759"/>
<gene>
    <name evidence="3" type="ORF">F7725_018815</name>
</gene>
<reference evidence="3 4" key="1">
    <citation type="submission" date="2020-03" db="EMBL/GenBank/DDBJ databases">
        <title>Dissostichus mawsoni Genome sequencing and assembly.</title>
        <authorList>
            <person name="Park H."/>
        </authorList>
    </citation>
    <scope>NUCLEOTIDE SEQUENCE [LARGE SCALE GENOMIC DNA]</scope>
    <source>
        <strain evidence="3">DM0001</strain>
        <tissue evidence="3">Muscle</tissue>
    </source>
</reference>
<feature type="signal peptide" evidence="2">
    <location>
        <begin position="1"/>
        <end position="20"/>
    </location>
</feature>
<dbReference type="Gene3D" id="2.60.40.10">
    <property type="entry name" value="Immunoglobulins"/>
    <property type="match status" value="1"/>
</dbReference>
<dbReference type="EMBL" id="JAAKFY010000021">
    <property type="protein sequence ID" value="KAF3840098.1"/>
    <property type="molecule type" value="Genomic_DNA"/>
</dbReference>
<name>A0A7J5XVD5_DISMA</name>
<keyword evidence="4" id="KW-1185">Reference proteome</keyword>
<sequence length="109" mass="11897">MGGRVSCWLLLTLSLKGVLAGDWSVSLPSNPISAVIGSSVVLPCSYDFPSSEAEGRLSAQEEEEEEEEEERDNSTTFRLRSGVSKTVAVSHQGLVEDAKNIRKHFCKNL</sequence>
<proteinExistence type="predicted"/>
<comment type="caution">
    <text evidence="3">The sequence shown here is derived from an EMBL/GenBank/DDBJ whole genome shotgun (WGS) entry which is preliminary data.</text>
</comment>
<evidence type="ECO:0000256" key="1">
    <source>
        <dbReference type="SAM" id="MobiDB-lite"/>
    </source>
</evidence>
<protein>
    <submittedName>
        <fullName evidence="3">Uncharacterized protein</fullName>
    </submittedName>
</protein>
<dbReference type="InterPro" id="IPR013783">
    <property type="entry name" value="Ig-like_fold"/>
</dbReference>
<keyword evidence="2" id="KW-0732">Signal</keyword>
<accession>A0A7J5XVD5</accession>
<evidence type="ECO:0000313" key="3">
    <source>
        <dbReference type="EMBL" id="KAF3840098.1"/>
    </source>
</evidence>
<feature type="chain" id="PRO_5029499429" evidence="2">
    <location>
        <begin position="21"/>
        <end position="109"/>
    </location>
</feature>